<dbReference type="EMBL" id="LVZM01013369">
    <property type="protein sequence ID" value="OUC44111.1"/>
    <property type="molecule type" value="Genomic_DNA"/>
</dbReference>
<name>A0A1Y3EGC4_9BILA</name>
<gene>
    <name evidence="1" type="ORF">D917_02311</name>
</gene>
<accession>A0A1Y3EGC4</accession>
<evidence type="ECO:0000313" key="1">
    <source>
        <dbReference type="EMBL" id="OUC44111.1"/>
    </source>
</evidence>
<sequence length="129" mass="14910">MRSAVDTVGQGKKRCGEEEVFKDDPRTNPATFYYVRVKSLHSVLDFDADKACQQPQHTTTDNNYMKIPATLNVEEKLIPRLDRISLPAAIRCFLDKRKARTTHEGRLMSKLNCTWRKKKFLPMLSSVEH</sequence>
<comment type="caution">
    <text evidence="1">The sequence shown here is derived from an EMBL/GenBank/DDBJ whole genome shotgun (WGS) entry which is preliminary data.</text>
</comment>
<protein>
    <submittedName>
        <fullName evidence="1">Uncharacterized protein</fullName>
    </submittedName>
</protein>
<proteinExistence type="predicted"/>
<dbReference type="AlphaFoldDB" id="A0A1Y3EGC4"/>
<evidence type="ECO:0000313" key="2">
    <source>
        <dbReference type="Proteomes" id="UP000243006"/>
    </source>
</evidence>
<dbReference type="Proteomes" id="UP000243006">
    <property type="component" value="Unassembled WGS sequence"/>
</dbReference>
<reference evidence="1 2" key="1">
    <citation type="submission" date="2015-04" db="EMBL/GenBank/DDBJ databases">
        <title>Draft genome of the roundworm Trichinella nativa.</title>
        <authorList>
            <person name="Mitreva M."/>
        </authorList>
    </citation>
    <scope>NUCLEOTIDE SEQUENCE [LARGE SCALE GENOMIC DNA]</scope>
    <source>
        <strain evidence="1 2">ISS45</strain>
    </source>
</reference>
<organism evidence="1 2">
    <name type="scientific">Trichinella nativa</name>
    <dbReference type="NCBI Taxonomy" id="6335"/>
    <lineage>
        <taxon>Eukaryota</taxon>
        <taxon>Metazoa</taxon>
        <taxon>Ecdysozoa</taxon>
        <taxon>Nematoda</taxon>
        <taxon>Enoplea</taxon>
        <taxon>Dorylaimia</taxon>
        <taxon>Trichinellida</taxon>
        <taxon>Trichinellidae</taxon>
        <taxon>Trichinella</taxon>
    </lineage>
</organism>